<accession>A0A2P4XKS1</accession>
<keyword evidence="5" id="KW-0067">ATP-binding</keyword>
<dbReference type="InterPro" id="IPR027484">
    <property type="entry name" value="PInositol-4-P-5-kinase_N"/>
</dbReference>
<dbReference type="GO" id="GO:0005524">
    <property type="term" value="F:ATP binding"/>
    <property type="evidence" value="ECO:0007669"/>
    <property type="project" value="UniProtKB-UniRule"/>
</dbReference>
<keyword evidence="7" id="KW-1133">Transmembrane helix</keyword>
<sequence length="1276" mass="141157">MLIFAIDDMLALKNPFSASKGQMTKYHIFGGLWSLVCAVISHFDTHYALFGFCWLSSSGDILSKPRSNDNSDETSNDTLTGGIFFGLYIVVVYCTSLIAIVRTWNTFKKGLPDTFRTRQRIQRHLKYYVGCYFGYWTMVLACYAVFSLLPHSKSDSDSKGGIRCRVWHLLSCLLLAKGMVHALIWTRTSNILKIIEQLRENGSVDLPTHDDNINWALRVEILNNTTKGICQSVDRAERQARASAESSIRSVSAVSGSSLEEGLAIDASADQDDYCDRKESYTQIEELILEHRNNQRSHGPRSEGVVFKDFAPHVFRRLREVAKVSSASYRNSLQQTTKERVSEGKSGAFFYFTEDRKYVVKTLTNEELKFLLSILPKYYTFMKRHPDTFMTRFFGCHGLTMYGKTVFFVVMQSVFATSLQIHERFDLKGSWVGRLEGRKPTGTIATCKFCSSEYTVGGSHDQRCDVRRGEGNLRHQYDQVGKDLNWNRHMALPYSTAHAVAIQLTIDSDFLCSINCIDYSLLVGIHHRSFNVSHYSSADSFNSPAVIHHESCSCSGVGSQLRSTNRSARSSSNGSSESYSFSTNSSFIRNRSSSSGNQPSHGGYCSCTRKPFIPFARGGMSVDEVHGPGLYYLGLIDILQQWNFRKRVEHFVRVYVLMQDRHGISVVNPRQYAERFQQRVIKELIYDAAAIPTRDHVEDASLTQLRIQNQRNAQLLESSRTLSTMIASIDGGSNYASPPPMRMENFPSILSPNVQVGASTSPCTPPLSISMSKSRLSVRSASSASVPRQRISCSWDNSSSSYNSSGGIGRLSGGLVMEIPVTASNIQVVYPTALDAPHLRRSLAPLTPSPRTSSAFRRDSEYSKSSNQRSASVVHASSSDVPSTRQCSTGGSSSGNSSHNGNTPNVVHLEEGALRGPPSPHDYQILKLKTITLTMTALKIVVSGAAGQIAYSLLPLICIGHVFGPTQRVELRLLDIPPAQEALEGVKMELQDCAFNLVDAIVPTSDLEVAFKDVDVAILVGGFPRKQGMQRKDLIEKNVTIFKAQGAAIDKFASRDVKVLVVANPANTNCLIAMENAPSIPRKNFSALTRLDHERLRSFLVEKVNETQGSNVTSKDVNKVVIWGNHSSTQVPDVSYAEVKLPTAPKSELLEKYVADKDWIENKLVKDVQERGAAIIKARKLSSAMSAAAAIGAHLRDWFNGTKEGEFVSMAICSDGNKYGVPEGLIYSFPVTCTGNGVYEVVNGLPISSRIDAMMKVTAQELTEEKADAVEILSRQ</sequence>
<dbReference type="GO" id="GO:0046488">
    <property type="term" value="P:phosphatidylinositol metabolic process"/>
    <property type="evidence" value="ECO:0007669"/>
    <property type="project" value="UniProtKB-UniRule"/>
</dbReference>
<keyword evidence="7" id="KW-0472">Membrane</keyword>
<feature type="transmembrane region" description="Helical" evidence="7">
    <location>
        <begin position="83"/>
        <end position="104"/>
    </location>
</feature>
<keyword evidence="10" id="KW-1185">Reference proteome</keyword>
<feature type="transmembrane region" description="Helical" evidence="7">
    <location>
        <begin position="393"/>
        <end position="415"/>
    </location>
</feature>
<keyword evidence="7" id="KW-0812">Transmembrane</keyword>
<dbReference type="OrthoDB" id="2129491at2759"/>
<evidence type="ECO:0000256" key="1">
    <source>
        <dbReference type="ARBA" id="ARBA00009613"/>
    </source>
</evidence>
<feature type="region of interest" description="Disordered" evidence="6">
    <location>
        <begin position="841"/>
        <end position="918"/>
    </location>
</feature>
<dbReference type="FunFam" id="3.40.50.720:FF:000010">
    <property type="entry name" value="Malate dehydrogenase"/>
    <property type="match status" value="1"/>
</dbReference>
<dbReference type="NCBIfam" id="NF003916">
    <property type="entry name" value="PRK05442.1"/>
    <property type="match status" value="1"/>
</dbReference>
<dbReference type="SUPFAM" id="SSF56327">
    <property type="entry name" value="LDH C-terminal domain-like"/>
    <property type="match status" value="1"/>
</dbReference>
<dbReference type="Pfam" id="PF00056">
    <property type="entry name" value="Ldh_1_N"/>
    <property type="match status" value="1"/>
</dbReference>
<dbReference type="InterPro" id="IPR010945">
    <property type="entry name" value="Malate_DH_type2"/>
</dbReference>
<reference evidence="9 10" key="1">
    <citation type="journal article" date="2017" name="Genome Biol. Evol.">
        <title>Phytophthora megakarya and P. palmivora, closely related causal agents of cacao black pod rot, underwent increases in genome sizes and gene numbers by different mechanisms.</title>
        <authorList>
            <person name="Ali S.S."/>
            <person name="Shao J."/>
            <person name="Lary D.J."/>
            <person name="Kronmiller B."/>
            <person name="Shen D."/>
            <person name="Strem M.D."/>
            <person name="Amoako-Attah I."/>
            <person name="Akrofi A.Y."/>
            <person name="Begoude B.A."/>
            <person name="Ten Hoopen G.M."/>
            <person name="Coulibaly K."/>
            <person name="Kebe B.I."/>
            <person name="Melnick R.L."/>
            <person name="Guiltinan M.J."/>
            <person name="Tyler B.M."/>
            <person name="Meinhardt L.W."/>
            <person name="Bailey B.A."/>
        </authorList>
    </citation>
    <scope>NUCLEOTIDE SEQUENCE [LARGE SCALE GENOMIC DNA]</scope>
    <source>
        <strain evidence="10">sbr112.9</strain>
    </source>
</reference>
<dbReference type="InterPro" id="IPR036291">
    <property type="entry name" value="NAD(P)-bd_dom_sf"/>
</dbReference>
<keyword evidence="3" id="KW-0560">Oxidoreductase</keyword>
<dbReference type="PANTHER" id="PTHR23382">
    <property type="entry name" value="MALATE DEHYDROGENASE"/>
    <property type="match status" value="1"/>
</dbReference>
<feature type="transmembrane region" description="Helical" evidence="7">
    <location>
        <begin position="26"/>
        <end position="43"/>
    </location>
</feature>
<dbReference type="Gene3D" id="3.90.110.10">
    <property type="entry name" value="Lactate dehydrogenase/glycoside hydrolase, family 4, C-terminal"/>
    <property type="match status" value="1"/>
</dbReference>
<feature type="region of interest" description="Disordered" evidence="6">
    <location>
        <begin position="563"/>
        <end position="583"/>
    </location>
</feature>
<dbReference type="GO" id="GO:0052742">
    <property type="term" value="F:phosphatidylinositol kinase activity"/>
    <property type="evidence" value="ECO:0007669"/>
    <property type="project" value="InterPro"/>
</dbReference>
<dbReference type="InterPro" id="IPR027483">
    <property type="entry name" value="PInositol-4-P-4/5-kinase_C_sf"/>
</dbReference>
<dbReference type="GO" id="GO:0030060">
    <property type="term" value="F:L-malate dehydrogenase (NAD+) activity"/>
    <property type="evidence" value="ECO:0007669"/>
    <property type="project" value="UniProtKB-EC"/>
</dbReference>
<comment type="caution">
    <text evidence="9">The sequence shown here is derived from an EMBL/GenBank/DDBJ whole genome shotgun (WGS) entry which is preliminary data.</text>
</comment>
<dbReference type="Gene3D" id="3.40.50.720">
    <property type="entry name" value="NAD(P)-binding Rossmann-like Domain"/>
    <property type="match status" value="1"/>
</dbReference>
<name>A0A2P4XKS1_9STRA</name>
<gene>
    <name evidence="9" type="ORF">PHPALM_18032</name>
</gene>
<dbReference type="CDD" id="cd00139">
    <property type="entry name" value="PIPKc"/>
    <property type="match status" value="1"/>
</dbReference>
<evidence type="ECO:0000313" key="9">
    <source>
        <dbReference type="EMBL" id="POM66153.1"/>
    </source>
</evidence>
<keyword evidence="5" id="KW-0808">Transferase</keyword>
<dbReference type="Pfam" id="PF01504">
    <property type="entry name" value="PIP5K"/>
    <property type="match status" value="1"/>
</dbReference>
<evidence type="ECO:0000256" key="4">
    <source>
        <dbReference type="ARBA" id="ARBA00023027"/>
    </source>
</evidence>
<dbReference type="NCBIfam" id="TIGR01759">
    <property type="entry name" value="MalateDH-SF1"/>
    <property type="match status" value="1"/>
</dbReference>
<dbReference type="InterPro" id="IPR015955">
    <property type="entry name" value="Lactate_DH/Glyco_Ohase_4_C"/>
</dbReference>
<dbReference type="Pfam" id="PF02866">
    <property type="entry name" value="Ldh_1_C"/>
    <property type="match status" value="1"/>
</dbReference>
<organism evidence="9 10">
    <name type="scientific">Phytophthora palmivora</name>
    <dbReference type="NCBI Taxonomy" id="4796"/>
    <lineage>
        <taxon>Eukaryota</taxon>
        <taxon>Sar</taxon>
        <taxon>Stramenopiles</taxon>
        <taxon>Oomycota</taxon>
        <taxon>Peronosporomycetes</taxon>
        <taxon>Peronosporales</taxon>
        <taxon>Peronosporaceae</taxon>
        <taxon>Phytophthora</taxon>
    </lineage>
</organism>
<feature type="transmembrane region" description="Helical" evidence="7">
    <location>
        <begin position="125"/>
        <end position="146"/>
    </location>
</feature>
<evidence type="ECO:0000259" key="8">
    <source>
        <dbReference type="PROSITE" id="PS51455"/>
    </source>
</evidence>
<proteinExistence type="inferred from homology"/>
<dbReference type="AlphaFoldDB" id="A0A2P4XKS1"/>
<dbReference type="Gene3D" id="3.30.810.10">
    <property type="entry name" value="2-Layer Sandwich"/>
    <property type="match status" value="1"/>
</dbReference>
<dbReference type="PROSITE" id="PS51455">
    <property type="entry name" value="PIPK"/>
    <property type="match status" value="1"/>
</dbReference>
<dbReference type="Gene3D" id="3.30.800.10">
    <property type="entry name" value="Phosphatidylinositol Phosphate Kinase II Beta"/>
    <property type="match status" value="1"/>
</dbReference>
<dbReference type="GO" id="GO:0006108">
    <property type="term" value="P:malate metabolic process"/>
    <property type="evidence" value="ECO:0007669"/>
    <property type="project" value="InterPro"/>
</dbReference>
<feature type="domain" description="PIPK" evidence="8">
    <location>
        <begin position="243"/>
        <end position="684"/>
    </location>
</feature>
<evidence type="ECO:0000256" key="2">
    <source>
        <dbReference type="ARBA" id="ARBA00012995"/>
    </source>
</evidence>
<dbReference type="EC" id="1.1.1.37" evidence="2"/>
<dbReference type="EMBL" id="NCKW01009722">
    <property type="protein sequence ID" value="POM66153.1"/>
    <property type="molecule type" value="Genomic_DNA"/>
</dbReference>
<dbReference type="SUPFAM" id="SSF51735">
    <property type="entry name" value="NAD(P)-binding Rossmann-fold domains"/>
    <property type="match status" value="1"/>
</dbReference>
<dbReference type="SMART" id="SM00330">
    <property type="entry name" value="PIPKc"/>
    <property type="match status" value="1"/>
</dbReference>
<dbReference type="InterPro" id="IPR002498">
    <property type="entry name" value="PInositol-4-P-4/5-kinase_core"/>
</dbReference>
<feature type="transmembrane region" description="Helical" evidence="7">
    <location>
        <begin position="166"/>
        <end position="185"/>
    </location>
</feature>
<evidence type="ECO:0000256" key="3">
    <source>
        <dbReference type="ARBA" id="ARBA00023002"/>
    </source>
</evidence>
<dbReference type="InterPro" id="IPR001236">
    <property type="entry name" value="Lactate/malate_DH_N"/>
</dbReference>
<keyword evidence="5" id="KW-0547">Nucleotide-binding</keyword>
<dbReference type="Proteomes" id="UP000237271">
    <property type="component" value="Unassembled WGS sequence"/>
</dbReference>
<evidence type="ECO:0000256" key="5">
    <source>
        <dbReference type="PROSITE-ProRule" id="PRU00781"/>
    </source>
</evidence>
<evidence type="ECO:0000313" key="10">
    <source>
        <dbReference type="Proteomes" id="UP000237271"/>
    </source>
</evidence>
<comment type="similarity">
    <text evidence="1">Belongs to the LDH/MDH superfamily. MDH type 2 family.</text>
</comment>
<dbReference type="InterPro" id="IPR022383">
    <property type="entry name" value="Lactate/malate_DH_C"/>
</dbReference>
<dbReference type="SUPFAM" id="SSF56104">
    <property type="entry name" value="SAICAR synthase-like"/>
    <property type="match status" value="1"/>
</dbReference>
<keyword evidence="5 9" id="KW-0418">Kinase</keyword>
<dbReference type="FunFam" id="3.90.110.10:FF:000002">
    <property type="entry name" value="Malate dehydrogenase"/>
    <property type="match status" value="1"/>
</dbReference>
<evidence type="ECO:0000256" key="6">
    <source>
        <dbReference type="SAM" id="MobiDB-lite"/>
    </source>
</evidence>
<protein>
    <recommendedName>
        <fullName evidence="2">malate dehydrogenase</fullName>
        <ecNumber evidence="2">1.1.1.37</ecNumber>
    </recommendedName>
</protein>
<feature type="compositionally biased region" description="Low complexity" evidence="6">
    <location>
        <begin position="870"/>
        <end position="905"/>
    </location>
</feature>
<keyword evidence="4" id="KW-0520">NAD</keyword>
<evidence type="ECO:0000256" key="7">
    <source>
        <dbReference type="SAM" id="Phobius"/>
    </source>
</evidence>